<gene>
    <name evidence="1" type="ORF">IFM89_000444</name>
</gene>
<protein>
    <submittedName>
        <fullName evidence="1">Uncharacterized protein</fullName>
    </submittedName>
</protein>
<dbReference type="PANTHER" id="PTHR42908">
    <property type="entry name" value="TRANSLATION ELONGATION FACTOR-RELATED"/>
    <property type="match status" value="1"/>
</dbReference>
<name>A0A835IA31_9MAGN</name>
<dbReference type="SUPFAM" id="SSF54980">
    <property type="entry name" value="EF-G C-terminal domain-like"/>
    <property type="match status" value="1"/>
</dbReference>
<dbReference type="Gene3D" id="3.30.70.870">
    <property type="entry name" value="Elongation Factor G (Translational Gtpase), domain 3"/>
    <property type="match status" value="1"/>
</dbReference>
<dbReference type="AlphaFoldDB" id="A0A835IA31"/>
<proteinExistence type="predicted"/>
<keyword evidence="2" id="KW-1185">Reference proteome</keyword>
<dbReference type="Proteomes" id="UP000631114">
    <property type="component" value="Unassembled WGS sequence"/>
</dbReference>
<dbReference type="GO" id="GO:0046540">
    <property type="term" value="C:U4/U6 x U5 tri-snRNP complex"/>
    <property type="evidence" value="ECO:0007669"/>
    <property type="project" value="TreeGrafter"/>
</dbReference>
<dbReference type="GO" id="GO:0030623">
    <property type="term" value="F:U5 snRNA binding"/>
    <property type="evidence" value="ECO:0007669"/>
    <property type="project" value="TreeGrafter"/>
</dbReference>
<evidence type="ECO:0000313" key="1">
    <source>
        <dbReference type="EMBL" id="KAF9612522.1"/>
    </source>
</evidence>
<dbReference type="GO" id="GO:0000398">
    <property type="term" value="P:mRNA splicing, via spliceosome"/>
    <property type="evidence" value="ECO:0007669"/>
    <property type="project" value="TreeGrafter"/>
</dbReference>
<evidence type="ECO:0000313" key="2">
    <source>
        <dbReference type="Proteomes" id="UP000631114"/>
    </source>
</evidence>
<dbReference type="GO" id="GO:0005829">
    <property type="term" value="C:cytosol"/>
    <property type="evidence" value="ECO:0007669"/>
    <property type="project" value="TreeGrafter"/>
</dbReference>
<organism evidence="1 2">
    <name type="scientific">Coptis chinensis</name>
    <dbReference type="NCBI Taxonomy" id="261450"/>
    <lineage>
        <taxon>Eukaryota</taxon>
        <taxon>Viridiplantae</taxon>
        <taxon>Streptophyta</taxon>
        <taxon>Embryophyta</taxon>
        <taxon>Tracheophyta</taxon>
        <taxon>Spermatophyta</taxon>
        <taxon>Magnoliopsida</taxon>
        <taxon>Ranunculales</taxon>
        <taxon>Ranunculaceae</taxon>
        <taxon>Coptidoideae</taxon>
        <taxon>Coptis</taxon>
    </lineage>
</organism>
<dbReference type="OrthoDB" id="364892at2759"/>
<dbReference type="EMBL" id="JADFTS010000003">
    <property type="protein sequence ID" value="KAF9612522.1"/>
    <property type="molecule type" value="Genomic_DNA"/>
</dbReference>
<dbReference type="GO" id="GO:0071007">
    <property type="term" value="C:U2-type catalytic step 2 spliceosome"/>
    <property type="evidence" value="ECO:0007669"/>
    <property type="project" value="TreeGrafter"/>
</dbReference>
<sequence>MGEPPANGRDRSFIQCVLETLYKIYSQVTGECKKSVEVTFVELCDALSTYCGMPTYRLNVRPLLRPVLIFNTLPVVKTDGDRAFETKSYQKWLRVSGEHTILGIGECYLDCTMKDLREIYSEVKVNVADPVVSFCGTVVESSSYHHIHEMYC</sequence>
<dbReference type="PANTHER" id="PTHR42908:SF6">
    <property type="entry name" value="116 KDA U5 SMALL NUCLEAR RIBONUCLEOPROTEIN COMPONENT"/>
    <property type="match status" value="1"/>
</dbReference>
<dbReference type="GO" id="GO:0003924">
    <property type="term" value="F:GTPase activity"/>
    <property type="evidence" value="ECO:0007669"/>
    <property type="project" value="TreeGrafter"/>
</dbReference>
<comment type="caution">
    <text evidence="1">The sequence shown here is derived from an EMBL/GenBank/DDBJ whole genome shotgun (WGS) entry which is preliminary data.</text>
</comment>
<dbReference type="InterPro" id="IPR035647">
    <property type="entry name" value="EFG_III/V"/>
</dbReference>
<accession>A0A835IA31</accession>
<reference evidence="1 2" key="1">
    <citation type="submission" date="2020-10" db="EMBL/GenBank/DDBJ databases">
        <title>The Coptis chinensis genome and diversification of protoberbering-type alkaloids.</title>
        <authorList>
            <person name="Wang B."/>
            <person name="Shu S."/>
            <person name="Song C."/>
            <person name="Liu Y."/>
        </authorList>
    </citation>
    <scope>NUCLEOTIDE SEQUENCE [LARGE SCALE GENOMIC DNA]</scope>
    <source>
        <strain evidence="1">HL-2020</strain>
        <tissue evidence="1">Leaf</tissue>
    </source>
</reference>